<dbReference type="GO" id="GO:0005886">
    <property type="term" value="C:plasma membrane"/>
    <property type="evidence" value="ECO:0007669"/>
    <property type="project" value="UniProtKB-SubCell"/>
</dbReference>
<dbReference type="NCBIfam" id="TIGR02805">
    <property type="entry name" value="exbB2"/>
    <property type="match status" value="1"/>
</dbReference>
<evidence type="ECO:0000313" key="12">
    <source>
        <dbReference type="Proteomes" id="UP000035760"/>
    </source>
</evidence>
<feature type="transmembrane region" description="Helical" evidence="9">
    <location>
        <begin position="102"/>
        <end position="124"/>
    </location>
</feature>
<dbReference type="InterPro" id="IPR014172">
    <property type="entry name" value="TonB_ExbB_2"/>
</dbReference>
<name>W6M4I9_9GAMM</name>
<dbReference type="AlphaFoldDB" id="W6M4I9"/>
<comment type="caution">
    <text evidence="11">The sequence shown here is derived from an EMBL/GenBank/DDBJ whole genome shotgun (WGS) entry which is preliminary data.</text>
</comment>
<dbReference type="STRING" id="1400863.BN873_350047"/>
<evidence type="ECO:0000256" key="9">
    <source>
        <dbReference type="SAM" id="Phobius"/>
    </source>
</evidence>
<evidence type="ECO:0000313" key="11">
    <source>
        <dbReference type="EMBL" id="CDI02791.1"/>
    </source>
</evidence>
<evidence type="ECO:0000256" key="6">
    <source>
        <dbReference type="ARBA" id="ARBA00022989"/>
    </source>
</evidence>
<keyword evidence="4 9" id="KW-0812">Transmembrane</keyword>
<dbReference type="InterPro" id="IPR050790">
    <property type="entry name" value="ExbB/TolQ_transport"/>
</dbReference>
<dbReference type="PANTHER" id="PTHR30625:SF15">
    <property type="entry name" value="BIOPOLYMER TRANSPORT PROTEIN EXBB"/>
    <property type="match status" value="1"/>
</dbReference>
<dbReference type="InterPro" id="IPR002898">
    <property type="entry name" value="MotA_ExbB_proton_chnl"/>
</dbReference>
<protein>
    <submittedName>
        <fullName evidence="11">Biopolymer transport protein exbB</fullName>
    </submittedName>
</protein>
<reference evidence="11" key="1">
    <citation type="submission" date="2013-07" db="EMBL/GenBank/DDBJ databases">
        <authorList>
            <person name="McIlroy S."/>
        </authorList>
    </citation>
    <scope>NUCLEOTIDE SEQUENCE [LARGE SCALE GENOMIC DNA]</scope>
    <source>
        <strain evidence="11">Run_A_D11</strain>
    </source>
</reference>
<sequence length="140" mass="15034">MNMLKDWVEYGVLGLLLVLSIWAVAIGIARFFYYRRVNVAAWKQRVELEADLTAGLTTIATVAANAPYVGLLGTVLGIMLTFQTLGATGDIDVKSIMTGLALALKATAAGLVVAIPCVALNNALRRKVKLLLARWDAHHG</sequence>
<dbReference type="GO" id="GO:0017038">
    <property type="term" value="P:protein import"/>
    <property type="evidence" value="ECO:0007669"/>
    <property type="project" value="TreeGrafter"/>
</dbReference>
<keyword evidence="12" id="KW-1185">Reference proteome</keyword>
<keyword evidence="6 9" id="KW-1133">Transmembrane helix</keyword>
<dbReference type="RefSeq" id="WP_048673293.1">
    <property type="nucleotide sequence ID" value="NZ_CBTJ020000042.1"/>
</dbReference>
<evidence type="ECO:0000256" key="1">
    <source>
        <dbReference type="ARBA" id="ARBA00004651"/>
    </source>
</evidence>
<evidence type="ECO:0000256" key="2">
    <source>
        <dbReference type="ARBA" id="ARBA00022448"/>
    </source>
</evidence>
<dbReference type="GO" id="GO:0055085">
    <property type="term" value="P:transmembrane transport"/>
    <property type="evidence" value="ECO:0007669"/>
    <property type="project" value="InterPro"/>
</dbReference>
<reference evidence="11" key="2">
    <citation type="submission" date="2014-03" db="EMBL/GenBank/DDBJ databases">
        <title>Candidatus Competibacter-lineage genomes retrieved from metagenomes reveal functional metabolic diversity.</title>
        <authorList>
            <person name="McIlroy S.J."/>
            <person name="Albertsen M."/>
            <person name="Andresen E.K."/>
            <person name="Saunders A.M."/>
            <person name="Kristiansen R."/>
            <person name="Stokholm-Bjerregaard M."/>
            <person name="Nielsen K.L."/>
            <person name="Nielsen P.H."/>
        </authorList>
    </citation>
    <scope>NUCLEOTIDE SEQUENCE</scope>
    <source>
        <strain evidence="11">Run_A_D11</strain>
    </source>
</reference>
<evidence type="ECO:0000256" key="3">
    <source>
        <dbReference type="ARBA" id="ARBA00022475"/>
    </source>
</evidence>
<evidence type="ECO:0000256" key="4">
    <source>
        <dbReference type="ARBA" id="ARBA00022692"/>
    </source>
</evidence>
<feature type="domain" description="MotA/TolQ/ExbB proton channel" evidence="10">
    <location>
        <begin position="48"/>
        <end position="136"/>
    </location>
</feature>
<dbReference type="EMBL" id="CBTJ020000042">
    <property type="protein sequence ID" value="CDI02791.1"/>
    <property type="molecule type" value="Genomic_DNA"/>
</dbReference>
<evidence type="ECO:0000256" key="8">
    <source>
        <dbReference type="RuleBase" id="RU004057"/>
    </source>
</evidence>
<feature type="transmembrane region" description="Helical" evidence="9">
    <location>
        <begin position="54"/>
        <end position="82"/>
    </location>
</feature>
<comment type="subcellular location">
    <subcellularLocation>
        <location evidence="1">Cell membrane</location>
        <topology evidence="1">Multi-pass membrane protein</topology>
    </subcellularLocation>
    <subcellularLocation>
        <location evidence="8">Membrane</location>
        <topology evidence="8">Multi-pass membrane protein</topology>
    </subcellularLocation>
</comment>
<keyword evidence="3" id="KW-1003">Cell membrane</keyword>
<evidence type="ECO:0000259" key="10">
    <source>
        <dbReference type="Pfam" id="PF01618"/>
    </source>
</evidence>
<feature type="transmembrane region" description="Helical" evidence="9">
    <location>
        <begin position="12"/>
        <end position="33"/>
    </location>
</feature>
<organism evidence="11 12">
    <name type="scientific">Candidatus Competibacter denitrificans Run_A_D11</name>
    <dbReference type="NCBI Taxonomy" id="1400863"/>
    <lineage>
        <taxon>Bacteria</taxon>
        <taxon>Pseudomonadati</taxon>
        <taxon>Pseudomonadota</taxon>
        <taxon>Gammaproteobacteria</taxon>
        <taxon>Candidatus Competibacteraceae</taxon>
        <taxon>Candidatus Competibacter</taxon>
    </lineage>
</organism>
<evidence type="ECO:0000256" key="5">
    <source>
        <dbReference type="ARBA" id="ARBA00022927"/>
    </source>
</evidence>
<proteinExistence type="inferred from homology"/>
<dbReference type="Proteomes" id="UP000035760">
    <property type="component" value="Unassembled WGS sequence"/>
</dbReference>
<keyword evidence="7 9" id="KW-0472">Membrane</keyword>
<gene>
    <name evidence="11" type="primary">exbB</name>
    <name evidence="11" type="ORF">BN873_350047</name>
</gene>
<dbReference type="PANTHER" id="PTHR30625">
    <property type="entry name" value="PROTEIN TOLQ"/>
    <property type="match status" value="1"/>
</dbReference>
<keyword evidence="2 8" id="KW-0813">Transport</keyword>
<dbReference type="Pfam" id="PF01618">
    <property type="entry name" value="MotA_ExbB"/>
    <property type="match status" value="1"/>
</dbReference>
<comment type="similarity">
    <text evidence="8">Belongs to the exbB/tolQ family.</text>
</comment>
<keyword evidence="5 8" id="KW-0653">Protein transport</keyword>
<dbReference type="OrthoDB" id="9805133at2"/>
<evidence type="ECO:0000256" key="7">
    <source>
        <dbReference type="ARBA" id="ARBA00023136"/>
    </source>
</evidence>
<accession>W6M4I9</accession>